<dbReference type="Proteomes" id="UP000235392">
    <property type="component" value="Unassembled WGS sequence"/>
</dbReference>
<proteinExistence type="predicted"/>
<name>A0A2N5U344_9BASI</name>
<gene>
    <name evidence="1" type="ORF">PCASD_20329</name>
</gene>
<evidence type="ECO:0000313" key="1">
    <source>
        <dbReference type="EMBL" id="PLW32149.1"/>
    </source>
</evidence>
<dbReference type="EMBL" id="PGCI01000250">
    <property type="protein sequence ID" value="PLW32149.1"/>
    <property type="molecule type" value="Genomic_DNA"/>
</dbReference>
<organism evidence="1 2">
    <name type="scientific">Puccinia coronata f. sp. avenae</name>
    <dbReference type="NCBI Taxonomy" id="200324"/>
    <lineage>
        <taxon>Eukaryota</taxon>
        <taxon>Fungi</taxon>
        <taxon>Dikarya</taxon>
        <taxon>Basidiomycota</taxon>
        <taxon>Pucciniomycotina</taxon>
        <taxon>Pucciniomycetes</taxon>
        <taxon>Pucciniales</taxon>
        <taxon>Pucciniaceae</taxon>
        <taxon>Puccinia</taxon>
    </lineage>
</organism>
<accession>A0A2N5U344</accession>
<sequence length="90" mass="9901">MRPEAALNAPWCRWDHWPQELGPLATGAKTNGDRSQDQWSSSWSSAACNLWHQLELLVSAPEANAPNSGSCWSQRLRPMVPAAGPVGLRH</sequence>
<protein>
    <submittedName>
        <fullName evidence="1">Uncharacterized protein</fullName>
    </submittedName>
</protein>
<comment type="caution">
    <text evidence="1">The sequence shown here is derived from an EMBL/GenBank/DDBJ whole genome shotgun (WGS) entry which is preliminary data.</text>
</comment>
<evidence type="ECO:0000313" key="2">
    <source>
        <dbReference type="Proteomes" id="UP000235392"/>
    </source>
</evidence>
<dbReference type="AlphaFoldDB" id="A0A2N5U344"/>
<reference evidence="1 2" key="1">
    <citation type="submission" date="2017-11" db="EMBL/GenBank/DDBJ databases">
        <title>De novo assembly and phasing of dikaryotic genomes from two isolates of Puccinia coronata f. sp. avenae, the causal agent of oat crown rust.</title>
        <authorList>
            <person name="Miller M.E."/>
            <person name="Zhang Y."/>
            <person name="Omidvar V."/>
            <person name="Sperschneider J."/>
            <person name="Schwessinger B."/>
            <person name="Raley C."/>
            <person name="Palmer J.M."/>
            <person name="Garnica D."/>
            <person name="Upadhyaya N."/>
            <person name="Rathjen J."/>
            <person name="Taylor J.M."/>
            <person name="Park R.F."/>
            <person name="Dodds P.N."/>
            <person name="Hirsch C.D."/>
            <person name="Kianian S.F."/>
            <person name="Figueroa M."/>
        </authorList>
    </citation>
    <scope>NUCLEOTIDE SEQUENCE [LARGE SCALE GENOMIC DNA]</scope>
    <source>
        <strain evidence="1">12SD80</strain>
    </source>
</reference>